<evidence type="ECO:0000313" key="3">
    <source>
        <dbReference type="Proteomes" id="UP000005206"/>
    </source>
</evidence>
<keyword evidence="1" id="KW-0812">Transmembrane</keyword>
<reference evidence="2 3" key="1">
    <citation type="journal article" date="2009" name="PLoS Genet.">
        <title>The genome of Nectria haematococca: contribution of supernumerary chromosomes to gene expansion.</title>
        <authorList>
            <person name="Coleman J.J."/>
            <person name="Rounsley S.D."/>
            <person name="Rodriguez-Carres M."/>
            <person name="Kuo A."/>
            <person name="Wasmann C.C."/>
            <person name="Grimwood J."/>
            <person name="Schmutz J."/>
            <person name="Taga M."/>
            <person name="White G.J."/>
            <person name="Zhou S."/>
            <person name="Schwartz D.C."/>
            <person name="Freitag M."/>
            <person name="Ma L.J."/>
            <person name="Danchin E.G."/>
            <person name="Henrissat B."/>
            <person name="Coutinho P.M."/>
            <person name="Nelson D.R."/>
            <person name="Straney D."/>
            <person name="Napoli C.A."/>
            <person name="Barker B.M."/>
            <person name="Gribskov M."/>
            <person name="Rep M."/>
            <person name="Kroken S."/>
            <person name="Molnar I."/>
            <person name="Rensing C."/>
            <person name="Kennell J.C."/>
            <person name="Zamora J."/>
            <person name="Farman M.L."/>
            <person name="Selker E.U."/>
            <person name="Salamov A."/>
            <person name="Shapiro H."/>
            <person name="Pangilinan J."/>
            <person name="Lindquist E."/>
            <person name="Lamers C."/>
            <person name="Grigoriev I.V."/>
            <person name="Geiser D.M."/>
            <person name="Covert S.F."/>
            <person name="Temporini E."/>
            <person name="Vanetten H.D."/>
        </authorList>
    </citation>
    <scope>NUCLEOTIDE SEQUENCE [LARGE SCALE GENOMIC DNA]</scope>
    <source>
        <strain evidence="3">ATCC MYA-4622 / CBS 123669 / FGSC 9596 / NRRL 45880 / 77-13-4</strain>
    </source>
</reference>
<dbReference type="VEuPathDB" id="FungiDB:NECHADRAFT_82107"/>
<protein>
    <submittedName>
        <fullName evidence="2">Uncharacterized protein</fullName>
    </submittedName>
</protein>
<dbReference type="RefSeq" id="XP_003045395.1">
    <property type="nucleotide sequence ID" value="XM_003045349.1"/>
</dbReference>
<accession>C7ZAI3</accession>
<dbReference type="OrthoDB" id="3692311at2759"/>
<proteinExistence type="predicted"/>
<feature type="transmembrane region" description="Helical" evidence="1">
    <location>
        <begin position="420"/>
        <end position="441"/>
    </location>
</feature>
<dbReference type="HOGENOM" id="CLU_522834_0_0_1"/>
<evidence type="ECO:0000256" key="1">
    <source>
        <dbReference type="SAM" id="Phobius"/>
    </source>
</evidence>
<dbReference type="InParanoid" id="C7ZAI3"/>
<gene>
    <name evidence="2" type="ORF">NECHADRAFT_82107</name>
</gene>
<evidence type="ECO:0000313" key="2">
    <source>
        <dbReference type="EMBL" id="EEU39682.1"/>
    </source>
</evidence>
<organism evidence="2 3">
    <name type="scientific">Fusarium vanettenii (strain ATCC MYA-4622 / CBS 123669 / FGSC 9596 / NRRL 45880 / 77-13-4)</name>
    <name type="common">Fusarium solani subsp. pisi</name>
    <dbReference type="NCBI Taxonomy" id="660122"/>
    <lineage>
        <taxon>Eukaryota</taxon>
        <taxon>Fungi</taxon>
        <taxon>Dikarya</taxon>
        <taxon>Ascomycota</taxon>
        <taxon>Pezizomycotina</taxon>
        <taxon>Sordariomycetes</taxon>
        <taxon>Hypocreomycetidae</taxon>
        <taxon>Hypocreales</taxon>
        <taxon>Nectriaceae</taxon>
        <taxon>Fusarium</taxon>
        <taxon>Fusarium solani species complex</taxon>
        <taxon>Fusarium vanettenii</taxon>
    </lineage>
</organism>
<dbReference type="GeneID" id="9672350"/>
<keyword evidence="1" id="KW-0472">Membrane</keyword>
<dbReference type="EMBL" id="GG698912">
    <property type="protein sequence ID" value="EEU39682.1"/>
    <property type="molecule type" value="Genomic_DNA"/>
</dbReference>
<sequence>MQSSKPPLYKVVPAEDAQQPLEQDSSVTQLQPNRLDNSWFTTGLRLLLDLLVASISLLFAIFGFFVYRSHGKPAGPDSTGLFIICLCAQGISQASTEVAFPAVSSMMAALLLSGRNQDLWGNIRFPAIEPLEKDGGKGWLKTTGITNPTYASLVGTPIDNLPTSGNTSFILPGSYLFISCSSLERSDQSDYSNFNASAGPVPDRGNDCDWFSRKGGTQYQIAISRPCPNVERMAPGVTRHARKLIWESRWDADGDLFTRAERSLTTTFVDVNVSCTGSSSGNICNPSAVRHSLKPTFHYNYTVFDMDFVFDAQGFLILLTGLFPLAQTSGGKQPILSYLTTPYQILGRPLDDIPLHTVGINVFGMRLSQIFNTILYIGINPAGFTGRFNTSALDMLLTSSINITATNTLKEDVIHCNKKWLAVLLLASFTAFFFVLVGAFLRVISLAPDVLGSSTLALLHNKVEGITGLSTWSSETWARNLKDLRLFFGDVEPQAQVGRIALTTNAQETVVNPVNKDRYYI</sequence>
<keyword evidence="1" id="KW-1133">Transmembrane helix</keyword>
<feature type="transmembrane region" description="Helical" evidence="1">
    <location>
        <begin position="46"/>
        <end position="67"/>
    </location>
</feature>
<dbReference type="AlphaFoldDB" id="C7ZAI3"/>
<keyword evidence="3" id="KW-1185">Reference proteome</keyword>
<name>C7ZAI3_FUSV7</name>
<dbReference type="OMA" id="NGDDCSW"/>
<dbReference type="KEGG" id="nhe:NECHADRAFT_82107"/>
<dbReference type="Proteomes" id="UP000005206">
    <property type="component" value="Chromosome 6"/>
</dbReference>